<proteinExistence type="predicted"/>
<feature type="transmembrane region" description="Helical" evidence="6">
    <location>
        <begin position="5"/>
        <end position="21"/>
    </location>
</feature>
<keyword evidence="4 6" id="KW-1133">Transmembrane helix</keyword>
<dbReference type="PANTHER" id="PTHR43478">
    <property type="entry name" value="NA+/H+ ANTIPORTER-RELATED"/>
    <property type="match status" value="1"/>
</dbReference>
<dbReference type="EMBL" id="UGSZ01000001">
    <property type="protein sequence ID" value="SUB56650.1"/>
    <property type="molecule type" value="Genomic_DNA"/>
</dbReference>
<evidence type="ECO:0000313" key="9">
    <source>
        <dbReference type="Proteomes" id="UP000255517"/>
    </source>
</evidence>
<keyword evidence="3 6" id="KW-0812">Transmembrane</keyword>
<reference evidence="8 9" key="1">
    <citation type="submission" date="2018-06" db="EMBL/GenBank/DDBJ databases">
        <authorList>
            <consortium name="Pathogen Informatics"/>
            <person name="Doyle S."/>
        </authorList>
    </citation>
    <scope>NUCLEOTIDE SEQUENCE [LARGE SCALE GENOMIC DNA]</scope>
    <source>
        <strain evidence="8 9">NCTC13149</strain>
    </source>
</reference>
<feature type="transmembrane region" description="Helical" evidence="6">
    <location>
        <begin position="239"/>
        <end position="258"/>
    </location>
</feature>
<feature type="transmembrane region" description="Helical" evidence="6">
    <location>
        <begin position="27"/>
        <end position="52"/>
    </location>
</feature>
<sequence length="500" mass="53442">MNYGILTILPPIIAIILALLTKEVITSLLLGILAGGLIFTGGNFIAAIEEVFTLMSQKLGDNSLMIMFLALLGSLVMVMNMAGGSFAYGKWASKKIKSKTSAKLASVILGILIFIDDYFNCLTVGAVMKPIIDENKVSRAKLAQIIDSTAAPICIMAPISSWAASVVAIIGEAGIENPMKVFLSTIPLNAYAILTIFSIIYFCFSKNEIGVMQKYEIKDTSKIIEKEDVGYVHSKEGKVYDLVLPILCLISITLIMMLKTGGFFQGKSAPAAFGNANVNLSLVVGSVSGLFLAFIMYIPRKLLSFNQFMSGIVEGMKSMISAIVILTLAWTIGGITSSDYLNTGGFIASKISDSQMPMWILPAIIFIVAAFLSFSTGTAWGTFGILVPIIVPILIETDAMDYLVIILAAIFSGSVFGDHCSPISDTTILSSAGAGCDHIAHVSSQLPYAIICGISSIFGFLVAGITDIGYTAVPAGIVMLLIIVFFYKKKTIKKYGQIEG</sequence>
<accession>A0A379C313</accession>
<name>A0A379C313_9FIRM</name>
<feature type="domain" description="Na+/H+ antiporter NhaC-like C-terminal" evidence="7">
    <location>
        <begin position="154"/>
        <end position="465"/>
    </location>
</feature>
<feature type="transmembrane region" description="Helical" evidence="6">
    <location>
        <begin position="149"/>
        <end position="170"/>
    </location>
</feature>
<feature type="transmembrane region" description="Helical" evidence="6">
    <location>
        <begin position="468"/>
        <end position="487"/>
    </location>
</feature>
<feature type="transmembrane region" description="Helical" evidence="6">
    <location>
        <begin position="107"/>
        <end position="128"/>
    </location>
</feature>
<dbReference type="AlphaFoldDB" id="A0A379C313"/>
<comment type="subcellular location">
    <subcellularLocation>
        <location evidence="1">Cell membrane</location>
        <topology evidence="1">Multi-pass membrane protein</topology>
    </subcellularLocation>
</comment>
<dbReference type="InterPro" id="IPR018461">
    <property type="entry name" value="Na/H_Antiport_NhaC-like_C"/>
</dbReference>
<evidence type="ECO:0000256" key="2">
    <source>
        <dbReference type="ARBA" id="ARBA00022475"/>
    </source>
</evidence>
<keyword evidence="5 6" id="KW-0472">Membrane</keyword>
<feature type="transmembrane region" description="Helical" evidence="6">
    <location>
        <begin position="182"/>
        <end position="204"/>
    </location>
</feature>
<organism evidence="8 9">
    <name type="scientific">Peptoniphilus lacrimalis</name>
    <dbReference type="NCBI Taxonomy" id="33031"/>
    <lineage>
        <taxon>Bacteria</taxon>
        <taxon>Bacillati</taxon>
        <taxon>Bacillota</taxon>
        <taxon>Tissierellia</taxon>
        <taxon>Tissierellales</taxon>
        <taxon>Peptoniphilaceae</taxon>
        <taxon>Peptoniphilus</taxon>
    </lineage>
</organism>
<evidence type="ECO:0000256" key="3">
    <source>
        <dbReference type="ARBA" id="ARBA00022692"/>
    </source>
</evidence>
<evidence type="ECO:0000256" key="4">
    <source>
        <dbReference type="ARBA" id="ARBA00022989"/>
    </source>
</evidence>
<evidence type="ECO:0000256" key="5">
    <source>
        <dbReference type="ARBA" id="ARBA00023136"/>
    </source>
</evidence>
<keyword evidence="2" id="KW-1003">Cell membrane</keyword>
<dbReference type="GO" id="GO:0005886">
    <property type="term" value="C:plasma membrane"/>
    <property type="evidence" value="ECO:0007669"/>
    <property type="project" value="UniProtKB-SubCell"/>
</dbReference>
<protein>
    <submittedName>
        <fullName evidence="8">Malate-2H(+)/Na(+)-lactate antiporter</fullName>
    </submittedName>
</protein>
<feature type="transmembrane region" description="Helical" evidence="6">
    <location>
        <begin position="278"/>
        <end position="298"/>
    </location>
</feature>
<dbReference type="Proteomes" id="UP000255517">
    <property type="component" value="Unassembled WGS sequence"/>
</dbReference>
<feature type="transmembrane region" description="Helical" evidence="6">
    <location>
        <begin position="399"/>
        <end position="417"/>
    </location>
</feature>
<evidence type="ECO:0000313" key="8">
    <source>
        <dbReference type="EMBL" id="SUB56650.1"/>
    </source>
</evidence>
<dbReference type="STRING" id="1122949.GCA_000378725_01634"/>
<feature type="transmembrane region" description="Helical" evidence="6">
    <location>
        <begin position="319"/>
        <end position="338"/>
    </location>
</feature>
<dbReference type="Pfam" id="PF03553">
    <property type="entry name" value="Na_H_antiporter"/>
    <property type="match status" value="1"/>
</dbReference>
<feature type="transmembrane region" description="Helical" evidence="6">
    <location>
        <begin position="358"/>
        <end position="387"/>
    </location>
</feature>
<dbReference type="PANTHER" id="PTHR43478:SF1">
    <property type="entry name" value="NA+_H+ ANTIPORTER NHAC-LIKE C-TERMINAL DOMAIN-CONTAINING PROTEIN"/>
    <property type="match status" value="1"/>
</dbReference>
<evidence type="ECO:0000256" key="1">
    <source>
        <dbReference type="ARBA" id="ARBA00004651"/>
    </source>
</evidence>
<dbReference type="OrthoDB" id="9762978at2"/>
<dbReference type="RefSeq" id="WP_019035251.1">
    <property type="nucleotide sequence ID" value="NZ_UGSZ01000001.1"/>
</dbReference>
<feature type="transmembrane region" description="Helical" evidence="6">
    <location>
        <begin position="64"/>
        <end position="87"/>
    </location>
</feature>
<evidence type="ECO:0000256" key="6">
    <source>
        <dbReference type="SAM" id="Phobius"/>
    </source>
</evidence>
<gene>
    <name evidence="8" type="primary">mleN_2</name>
    <name evidence="8" type="ORF">NCTC13149_00422</name>
</gene>
<evidence type="ECO:0000259" key="7">
    <source>
        <dbReference type="Pfam" id="PF03553"/>
    </source>
</evidence>